<gene>
    <name evidence="5" type="ORF">DW967_06270</name>
</gene>
<evidence type="ECO:0000256" key="2">
    <source>
        <dbReference type="ARBA" id="ARBA00024867"/>
    </source>
</evidence>
<dbReference type="CDD" id="cd00156">
    <property type="entry name" value="REC"/>
    <property type="match status" value="1"/>
</dbReference>
<accession>A0A413Q7Z8</accession>
<dbReference type="SUPFAM" id="SSF52172">
    <property type="entry name" value="CheY-like"/>
    <property type="match status" value="1"/>
</dbReference>
<keyword evidence="3" id="KW-0597">Phosphoprotein</keyword>
<sequence>MYHIAICDDSREDISYIKSMLDEAKGDKNIDFKIYEFMSGEELVLNLDREIDYDLLILDMQLGGMDGDEAAEIFRKKFPYAVLAFCSGVHLPTIKSFKATPFRYLLKRQTRQELVETIKEILDEVEKNSKEPTITAHYRWTTQRIKIDNVLYIENSKRGGRVVVCAKCDEAKYEEKLLVDEKPERLLEKYEQYGFALAQSTYLVNMNHIEILHVEDFVFDTGEVMKIARAYQKSFRDAFIKRFANKYS</sequence>
<feature type="domain" description="Response regulatory" evidence="4">
    <location>
        <begin position="3"/>
        <end position="122"/>
    </location>
</feature>
<evidence type="ECO:0000259" key="4">
    <source>
        <dbReference type="PROSITE" id="PS50110"/>
    </source>
</evidence>
<dbReference type="Gene3D" id="2.40.50.1020">
    <property type="entry name" value="LytTr DNA-binding domain"/>
    <property type="match status" value="1"/>
</dbReference>
<protein>
    <recommendedName>
        <fullName evidence="1">Stage 0 sporulation protein A homolog</fullName>
    </recommendedName>
</protein>
<proteinExistence type="predicted"/>
<dbReference type="SMART" id="SM00448">
    <property type="entry name" value="REC"/>
    <property type="match status" value="1"/>
</dbReference>
<dbReference type="InterPro" id="IPR001789">
    <property type="entry name" value="Sig_transdc_resp-reg_receiver"/>
</dbReference>
<comment type="caution">
    <text evidence="5">The sequence shown here is derived from an EMBL/GenBank/DDBJ whole genome shotgun (WGS) entry which is preliminary data.</text>
</comment>
<dbReference type="AlphaFoldDB" id="A0A413Q7Z8"/>
<reference evidence="5 6" key="1">
    <citation type="submission" date="2018-08" db="EMBL/GenBank/DDBJ databases">
        <title>A genome reference for cultivated species of the human gut microbiota.</title>
        <authorList>
            <person name="Zou Y."/>
            <person name="Xue W."/>
            <person name="Luo G."/>
        </authorList>
    </citation>
    <scope>NUCLEOTIDE SEQUENCE [LARGE SCALE GENOMIC DNA]</scope>
    <source>
        <strain evidence="5 6">AM47-6BH</strain>
    </source>
</reference>
<dbReference type="GO" id="GO:0003677">
    <property type="term" value="F:DNA binding"/>
    <property type="evidence" value="ECO:0007669"/>
    <property type="project" value="InterPro"/>
</dbReference>
<evidence type="ECO:0000313" key="6">
    <source>
        <dbReference type="Proteomes" id="UP000283721"/>
    </source>
</evidence>
<dbReference type="PROSITE" id="PS50110">
    <property type="entry name" value="RESPONSE_REGULATORY"/>
    <property type="match status" value="1"/>
</dbReference>
<dbReference type="InterPro" id="IPR011006">
    <property type="entry name" value="CheY-like_superfamily"/>
</dbReference>
<feature type="modified residue" description="4-aspartylphosphate" evidence="3">
    <location>
        <position position="59"/>
    </location>
</feature>
<evidence type="ECO:0000313" key="5">
    <source>
        <dbReference type="EMBL" id="RGZ93720.1"/>
    </source>
</evidence>
<dbReference type="GO" id="GO:0000160">
    <property type="term" value="P:phosphorelay signal transduction system"/>
    <property type="evidence" value="ECO:0007669"/>
    <property type="project" value="InterPro"/>
</dbReference>
<dbReference type="Pfam" id="PF00072">
    <property type="entry name" value="Response_reg"/>
    <property type="match status" value="1"/>
</dbReference>
<dbReference type="Gene3D" id="3.40.50.2300">
    <property type="match status" value="1"/>
</dbReference>
<dbReference type="Proteomes" id="UP000283721">
    <property type="component" value="Unassembled WGS sequence"/>
</dbReference>
<evidence type="ECO:0000256" key="3">
    <source>
        <dbReference type="PROSITE-ProRule" id="PRU00169"/>
    </source>
</evidence>
<evidence type="ECO:0000256" key="1">
    <source>
        <dbReference type="ARBA" id="ARBA00018672"/>
    </source>
</evidence>
<name>A0A413Q7Z8_9FIRM</name>
<comment type="function">
    <text evidence="2">May play the central regulatory role in sporulation. It may be an element of the effector pathway responsible for the activation of sporulation genes in response to nutritional stress. Spo0A may act in concert with spo0H (a sigma factor) to control the expression of some genes that are critical to the sporulation process.</text>
</comment>
<organism evidence="5 6">
    <name type="scientific">Agathobacter rectalis</name>
    <dbReference type="NCBI Taxonomy" id="39491"/>
    <lineage>
        <taxon>Bacteria</taxon>
        <taxon>Bacillati</taxon>
        <taxon>Bacillota</taxon>
        <taxon>Clostridia</taxon>
        <taxon>Lachnospirales</taxon>
        <taxon>Lachnospiraceae</taxon>
        <taxon>Agathobacter</taxon>
    </lineage>
</organism>
<dbReference type="EMBL" id="QSES01000009">
    <property type="protein sequence ID" value="RGZ93720.1"/>
    <property type="molecule type" value="Genomic_DNA"/>
</dbReference>